<protein>
    <recommendedName>
        <fullName evidence="4">Alpha/beta hydrolase</fullName>
    </recommendedName>
</protein>
<dbReference type="RefSeq" id="WP_176570837.1">
    <property type="nucleotide sequence ID" value="NZ_CP056030.1"/>
</dbReference>
<accession>A0A7D5H0K0</accession>
<dbReference type="Proteomes" id="UP000509568">
    <property type="component" value="Chromosome"/>
</dbReference>
<name>A0A7D5H0K0_9PSED</name>
<evidence type="ECO:0000256" key="1">
    <source>
        <dbReference type="SAM" id="SignalP"/>
    </source>
</evidence>
<dbReference type="Gene3D" id="3.40.50.1820">
    <property type="entry name" value="alpha/beta hydrolase"/>
    <property type="match status" value="1"/>
</dbReference>
<dbReference type="PANTHER" id="PTHR35560">
    <property type="entry name" value="BLL0132 PROTEIN"/>
    <property type="match status" value="1"/>
</dbReference>
<evidence type="ECO:0000313" key="3">
    <source>
        <dbReference type="Proteomes" id="UP000509568"/>
    </source>
</evidence>
<reference evidence="2 3" key="1">
    <citation type="submission" date="2020-06" db="EMBL/GenBank/DDBJ databases">
        <title>Pseudomonas eucalypticola sp. nov., an endophyte of Eucalyptus dunnii leaves with biocontrol ability of eucalyptus leaf blight.</title>
        <authorList>
            <person name="Liu Y."/>
            <person name="Song Z."/>
            <person name="Zeng H."/>
            <person name="Lu M."/>
            <person name="Wang X."/>
            <person name="Lian X."/>
            <person name="Zhang Q."/>
        </authorList>
    </citation>
    <scope>NUCLEOTIDE SEQUENCE [LARGE SCALE GENOMIC DNA]</scope>
    <source>
        <strain evidence="2 3">NP-1</strain>
    </source>
</reference>
<keyword evidence="1" id="KW-0732">Signal</keyword>
<dbReference type="AlphaFoldDB" id="A0A7D5H0K0"/>
<keyword evidence="3" id="KW-1185">Reference proteome</keyword>
<evidence type="ECO:0000313" key="2">
    <source>
        <dbReference type="EMBL" id="QKZ04787.1"/>
    </source>
</evidence>
<evidence type="ECO:0008006" key="4">
    <source>
        <dbReference type="Google" id="ProtNLM"/>
    </source>
</evidence>
<proteinExistence type="predicted"/>
<dbReference type="InterPro" id="IPR029058">
    <property type="entry name" value="AB_hydrolase_fold"/>
</dbReference>
<gene>
    <name evidence="2" type="ORF">HWQ56_13715</name>
</gene>
<feature type="signal peptide" evidence="1">
    <location>
        <begin position="1"/>
        <end position="17"/>
    </location>
</feature>
<dbReference type="PANTHER" id="PTHR35560:SF3">
    <property type="entry name" value="PEPTIDASE S9 PROLYL OLIGOPEPTIDASE CATALYTIC DOMAIN-CONTAINING PROTEIN"/>
    <property type="match status" value="1"/>
</dbReference>
<dbReference type="EMBL" id="CP056030">
    <property type="protein sequence ID" value="QKZ04787.1"/>
    <property type="molecule type" value="Genomic_DNA"/>
</dbReference>
<dbReference type="SUPFAM" id="SSF53474">
    <property type="entry name" value="alpha/beta-Hydrolases"/>
    <property type="match status" value="1"/>
</dbReference>
<dbReference type="KEGG" id="pez:HWQ56_13715"/>
<sequence length="297" mass="31782">MRRWLALLLTLPAAAQAGQWLSVTPRPGAGELHYYSSQPGNAQATAALVVVHGFPHDALRTFRAGVVANPGAVVLAPLFQANDADRCQRGDEPRAVPGELVWTCSGWIQGEPAINAPQVSAFAAMDALVAEVRHRWPQVRTITVAGFSAGAQMVQHYVAFAAPQPGLRFVVADPGTWLYFQAQRPYAVNDCPGANQWKYGIEGLPAWLPGHASEAWSRYASAEVHYLAGSRDTGDAKGTAYRLLDRSCAAMAQGPYRLERARAFTQALGQPLIEVPGCAHDVGCVFGSAQGRSVLAP</sequence>
<organism evidence="2 3">
    <name type="scientific">Pseudomonas eucalypticola</name>
    <dbReference type="NCBI Taxonomy" id="2599595"/>
    <lineage>
        <taxon>Bacteria</taxon>
        <taxon>Pseudomonadati</taxon>
        <taxon>Pseudomonadota</taxon>
        <taxon>Gammaproteobacteria</taxon>
        <taxon>Pseudomonadales</taxon>
        <taxon>Pseudomonadaceae</taxon>
        <taxon>Pseudomonas</taxon>
    </lineage>
</organism>
<feature type="chain" id="PRO_5028856576" description="Alpha/beta hydrolase" evidence="1">
    <location>
        <begin position="18"/>
        <end position="297"/>
    </location>
</feature>